<keyword evidence="3" id="KW-1185">Reference proteome</keyword>
<feature type="transmembrane region" description="Helical" evidence="1">
    <location>
        <begin position="182"/>
        <end position="202"/>
    </location>
</feature>
<feature type="transmembrane region" description="Helical" evidence="1">
    <location>
        <begin position="78"/>
        <end position="98"/>
    </location>
</feature>
<keyword evidence="1" id="KW-1133">Transmembrane helix</keyword>
<accession>A0A830EZR4</accession>
<gene>
    <name evidence="2" type="ORF">GCM10009037_07000</name>
</gene>
<dbReference type="OrthoDB" id="264986at2157"/>
<keyword evidence="1" id="KW-0472">Membrane</keyword>
<reference evidence="2 3" key="1">
    <citation type="journal article" date="2019" name="Int. J. Syst. Evol. Microbiol.">
        <title>The Global Catalogue of Microorganisms (GCM) 10K type strain sequencing project: providing services to taxonomists for standard genome sequencing and annotation.</title>
        <authorList>
            <consortium name="The Broad Institute Genomics Platform"/>
            <consortium name="The Broad Institute Genome Sequencing Center for Infectious Disease"/>
            <person name="Wu L."/>
            <person name="Ma J."/>
        </authorList>
    </citation>
    <scope>NUCLEOTIDE SEQUENCE [LARGE SCALE GENOMIC DNA]</scope>
    <source>
        <strain evidence="2 3">JCM 19585</strain>
    </source>
</reference>
<name>A0A830EZR4_9EURY</name>
<proteinExistence type="predicted"/>
<sequence length="209" mass="23104">MSKDEPDVDEESRDESDVEALRLTLEESRQVMDHQIALFDEIDDKAMRSVRTAVIVVGFVVSAFGIAGPGAITQLGISALGFGVMGVLFLLVTIFAGIGTYTVSDIPYGIGPSYRDEVRRGYSEREWIHELLEGYDEWSEYLEEEEARNRRYLDVTQFSLFTGSGMLSLSAGVLILRAVTDLSSPVAATTLVIALSVLLPLLRRYGWGE</sequence>
<evidence type="ECO:0000313" key="2">
    <source>
        <dbReference type="EMBL" id="GGL25966.1"/>
    </source>
</evidence>
<dbReference type="AlphaFoldDB" id="A0A830EZR4"/>
<dbReference type="EMBL" id="BMPF01000001">
    <property type="protein sequence ID" value="GGL25966.1"/>
    <property type="molecule type" value="Genomic_DNA"/>
</dbReference>
<dbReference type="Proteomes" id="UP000628840">
    <property type="component" value="Unassembled WGS sequence"/>
</dbReference>
<feature type="transmembrane region" description="Helical" evidence="1">
    <location>
        <begin position="158"/>
        <end position="176"/>
    </location>
</feature>
<evidence type="ECO:0000256" key="1">
    <source>
        <dbReference type="SAM" id="Phobius"/>
    </source>
</evidence>
<dbReference type="RefSeq" id="WP_188878935.1">
    <property type="nucleotide sequence ID" value="NZ_BMPF01000001.1"/>
</dbReference>
<protein>
    <submittedName>
        <fullName evidence="2">Uncharacterized protein</fullName>
    </submittedName>
</protein>
<feature type="transmembrane region" description="Helical" evidence="1">
    <location>
        <begin position="53"/>
        <end position="72"/>
    </location>
</feature>
<keyword evidence="1" id="KW-0812">Transmembrane</keyword>
<evidence type="ECO:0000313" key="3">
    <source>
        <dbReference type="Proteomes" id="UP000628840"/>
    </source>
</evidence>
<organism evidence="2 3">
    <name type="scientific">Halarchaeum grantii</name>
    <dbReference type="NCBI Taxonomy" id="1193105"/>
    <lineage>
        <taxon>Archaea</taxon>
        <taxon>Methanobacteriati</taxon>
        <taxon>Methanobacteriota</taxon>
        <taxon>Stenosarchaea group</taxon>
        <taxon>Halobacteria</taxon>
        <taxon>Halobacteriales</taxon>
        <taxon>Halobacteriaceae</taxon>
    </lineage>
</organism>
<comment type="caution">
    <text evidence="2">The sequence shown here is derived from an EMBL/GenBank/DDBJ whole genome shotgun (WGS) entry which is preliminary data.</text>
</comment>